<dbReference type="KEGG" id="mbe:MBM_01260"/>
<feature type="region of interest" description="Disordered" evidence="11">
    <location>
        <begin position="1461"/>
        <end position="1496"/>
    </location>
</feature>
<keyword evidence="8 12" id="KW-1133">Transmembrane helix</keyword>
<dbReference type="STRING" id="1072389.K1XIN9"/>
<dbReference type="SUPFAM" id="SSF52540">
    <property type="entry name" value="P-loop containing nucleoside triphosphate hydrolases"/>
    <property type="match status" value="2"/>
</dbReference>
<dbReference type="HOGENOM" id="CLU_000604_27_5_1"/>
<keyword evidence="16" id="KW-1185">Reference proteome</keyword>
<dbReference type="Pfam" id="PF24357">
    <property type="entry name" value="TMD0_ABC"/>
    <property type="match status" value="1"/>
</dbReference>
<dbReference type="InterPro" id="IPR036640">
    <property type="entry name" value="ABC1_TM_sf"/>
</dbReference>
<comment type="subcellular location">
    <subcellularLocation>
        <location evidence="1">Cell membrane</location>
        <topology evidence="1">Multi-pass membrane protein</topology>
    </subcellularLocation>
</comment>
<keyword evidence="7" id="KW-0067">ATP-binding</keyword>
<evidence type="ECO:0000313" key="16">
    <source>
        <dbReference type="Proteomes" id="UP000006753"/>
    </source>
</evidence>
<dbReference type="SMART" id="SM00382">
    <property type="entry name" value="AAA"/>
    <property type="match status" value="2"/>
</dbReference>
<dbReference type="PROSITE" id="PS50929">
    <property type="entry name" value="ABC_TM1F"/>
    <property type="match status" value="2"/>
</dbReference>
<dbReference type="InterPro" id="IPR011527">
    <property type="entry name" value="ABC1_TM_dom"/>
</dbReference>
<dbReference type="Gene3D" id="1.20.1560.10">
    <property type="entry name" value="ABC transporter type 1, transmembrane domain"/>
    <property type="match status" value="2"/>
</dbReference>
<keyword evidence="5 12" id="KW-0812">Transmembrane</keyword>
<dbReference type="CDD" id="cd18579">
    <property type="entry name" value="ABC_6TM_ABCC_D1"/>
    <property type="match status" value="1"/>
</dbReference>
<dbReference type="CDD" id="cd03244">
    <property type="entry name" value="ABCC_MRP_domain2"/>
    <property type="match status" value="1"/>
</dbReference>
<dbReference type="InterPro" id="IPR044726">
    <property type="entry name" value="ABCC_6TM_D2"/>
</dbReference>
<dbReference type="FunFam" id="1.20.1560.10:FF:000055">
    <property type="entry name" value="ABC multidrug transporter (Eurofung)"/>
    <property type="match status" value="1"/>
</dbReference>
<dbReference type="InterPro" id="IPR050173">
    <property type="entry name" value="ABC_transporter_C-like"/>
</dbReference>
<keyword evidence="9 12" id="KW-0472">Membrane</keyword>
<keyword evidence="10" id="KW-0325">Glycoprotein</keyword>
<evidence type="ECO:0000256" key="12">
    <source>
        <dbReference type="SAM" id="Phobius"/>
    </source>
</evidence>
<dbReference type="SUPFAM" id="SSF90123">
    <property type="entry name" value="ABC transporter transmembrane region"/>
    <property type="match status" value="2"/>
</dbReference>
<name>K1XIN9_MARBU</name>
<dbReference type="InterPro" id="IPR017871">
    <property type="entry name" value="ABC_transporter-like_CS"/>
</dbReference>
<protein>
    <submittedName>
        <fullName evidence="15">Multidrug resistance protein MDR</fullName>
    </submittedName>
</protein>
<feature type="transmembrane region" description="Helical" evidence="12">
    <location>
        <begin position="1126"/>
        <end position="1146"/>
    </location>
</feature>
<feature type="transmembrane region" description="Helical" evidence="12">
    <location>
        <begin position="915"/>
        <end position="937"/>
    </location>
</feature>
<keyword evidence="6" id="KW-0547">Nucleotide-binding</keyword>
<keyword evidence="3" id="KW-0813">Transport</keyword>
<dbReference type="GO" id="GO:0005524">
    <property type="term" value="F:ATP binding"/>
    <property type="evidence" value="ECO:0007669"/>
    <property type="project" value="UniProtKB-KW"/>
</dbReference>
<evidence type="ECO:0000256" key="8">
    <source>
        <dbReference type="ARBA" id="ARBA00022989"/>
    </source>
</evidence>
<dbReference type="InterPro" id="IPR003593">
    <property type="entry name" value="AAA+_ATPase"/>
</dbReference>
<accession>K1XIN9</accession>
<organism evidence="15 16">
    <name type="scientific">Marssonina brunnea f. sp. multigermtubi (strain MB_m1)</name>
    <name type="common">Marssonina leaf spot fungus</name>
    <dbReference type="NCBI Taxonomy" id="1072389"/>
    <lineage>
        <taxon>Eukaryota</taxon>
        <taxon>Fungi</taxon>
        <taxon>Dikarya</taxon>
        <taxon>Ascomycota</taxon>
        <taxon>Pezizomycotina</taxon>
        <taxon>Leotiomycetes</taxon>
        <taxon>Helotiales</taxon>
        <taxon>Drepanopezizaceae</taxon>
        <taxon>Drepanopeziza</taxon>
    </lineage>
</organism>
<sequence length="1541" mass="168805">MLQAFEIPQSSLTVAHASLAMESNFCADADKSFGPNVPSECRGGFDFTILFENIFFAFLPATALLVASAVRLWGLRCVDTVAFKPLLQIIKQCVAIADSIIRLVTLVLWALPSSFRTKWSLPSATLSLLASLSVCILSYSEGRKSIRPSIVLNVYLFFASLFDIVQLRTLWLASSYAGLQRIATSDSVGLALRILLLILEAIPKQEREVHVSPEDTAGLYSLRTFWWLNRILLLGRTKQLESSDLFPIDSGLRTSRYSPPLRTTWKTVDRNQKYALLGAVVTTLKWPVLAPVVPRLVLIGFTYAQPLLIKRALNYVAKGESEEKNIGYGLIGATVLVYCGLAIFNGYYNHLLYRSITLIRGSLIDIVYHKSLEIELTAAQEAAPAGKSLFPSDSKNKCADHNTGLVTADIDQLTPTIEKIHSLWASIIELGIGTYLLQIEVGWACTGPIIVTLFCTVATSYVSKLLPARQKTWNQAVQKRVGLTSTMLSNMKTVKMMGLSSYIATTLQAARITELDASGAFRRLLIPKQLSAPVTLTLYVLAVEHGSGAGKLSASRAFTVLTIVELITGPLSLALMSITSITRSLACLDRVQTYLKSPDKADGQPQTPMSHEICNVYKLPDSDASITEKTRSLDYNIMISIKDAAFGYKGAESPALESISFDVLRHSITAIAGSVGSGKSTLLKSILGELELRAGEKSVLSARIAYCDQTPWVQNGTLRSCIIGTSKFDSSWFDEVVNVCALEEDFSVLADGHDTMVGSRGIAFSDGQRQRLALARALYSRAPLLILDDVFRSLDARTAMKISERLLSPNGLIRRCNLTAVIITQHARHLAIADQVIVLEKGTISQLGSFQNLKSRGGYIQDSAAQEDYSDHHQEVQSSGSKTSAIRKPGPKSKLPNTAGTSVIGSREKSVYSLYLRHVGALRVIVLLIAVMALALATRLQRKINDPILDRSRLTFKADFGRWMWMSVVPATAGGLHEQLLSSIMNAPLSYFTTVDSGIILNRFSQDMAVINGMLPVNIFQAISIFMICLVQLAFIAYGSNYLAIAVPVTLIVLWILVRYYLLTSQQLRVIELELKAPIYTSLTETKEGLATIRAFGWQSAFEMAFQTRIDESKKAIYMLFMIQRWLNFVLDLVVAGLATTLVTLATQLRDQTDAATLGVGLSSVIGFSLNMSQLIVCYTELENSLGAISRIKDCVDNVEAEDSSGNSKEPPDGWLGSGAIEFKNVTASYKFVKPLAESRANANQTISDNDSPALNEISFNVLPGQKICICGRTGSGKSTLVSTLLRLLEVSEGMIVVDGVDISTLRPEAVRKSINVIPQTPYFLPGSVHLNLPSLAQDEDAVITALQKVGLWDLISARGGLEADISKIGLSHGQQQLFCLAAAMLKKSKIVLIDEATSGVDSETERRMDDLIREEFRGCVVISISHRLAAVMDFDQVVVLHQGRCVEIGEPKSSKVAKWKNSSAQRCDQPTTPPLPELAGSYGSSQQDNVRPKRRQQHPVFTAFEILQARMKFSPCLGIPKLPDDLSNLTVDIRLSCPFR</sequence>
<feature type="transmembrane region" description="Helical" evidence="12">
    <location>
        <begin position="441"/>
        <end position="462"/>
    </location>
</feature>
<proteinExistence type="inferred from homology"/>
<feature type="transmembrane region" description="Helical" evidence="12">
    <location>
        <begin position="54"/>
        <end position="73"/>
    </location>
</feature>
<dbReference type="InterPro" id="IPR003439">
    <property type="entry name" value="ABC_transporter-like_ATP-bd"/>
</dbReference>
<keyword evidence="4" id="KW-1003">Cell membrane</keyword>
<feature type="transmembrane region" description="Helical" evidence="12">
    <location>
        <begin position="326"/>
        <end position="348"/>
    </location>
</feature>
<dbReference type="PANTHER" id="PTHR24223:SF399">
    <property type="entry name" value="ABC TRANSPORTER ATNG"/>
    <property type="match status" value="1"/>
</dbReference>
<dbReference type="FunFam" id="3.40.50.300:FF:002145">
    <property type="entry name" value="ABC transporter (MsbA subfamily)"/>
    <property type="match status" value="1"/>
</dbReference>
<evidence type="ECO:0000256" key="9">
    <source>
        <dbReference type="ARBA" id="ARBA00023136"/>
    </source>
</evidence>
<dbReference type="InterPro" id="IPR056227">
    <property type="entry name" value="TMD0_ABC"/>
</dbReference>
<evidence type="ECO:0000259" key="13">
    <source>
        <dbReference type="PROSITE" id="PS50893"/>
    </source>
</evidence>
<dbReference type="GO" id="GO:0016887">
    <property type="term" value="F:ATP hydrolysis activity"/>
    <property type="evidence" value="ECO:0007669"/>
    <property type="project" value="InterPro"/>
</dbReference>
<evidence type="ECO:0000313" key="15">
    <source>
        <dbReference type="EMBL" id="EKD20578.1"/>
    </source>
</evidence>
<feature type="transmembrane region" description="Helical" evidence="12">
    <location>
        <begin position="1042"/>
        <end position="1062"/>
    </location>
</feature>
<feature type="compositionally biased region" description="Polar residues" evidence="11">
    <location>
        <begin position="1461"/>
        <end position="1471"/>
    </location>
</feature>
<dbReference type="eggNOG" id="KOG0054">
    <property type="taxonomic scope" value="Eukaryota"/>
</dbReference>
<dbReference type="CDD" id="cd18580">
    <property type="entry name" value="ABC_6TM_ABCC_D2"/>
    <property type="match status" value="1"/>
</dbReference>
<feature type="transmembrane region" description="Helical" evidence="12">
    <location>
        <begin position="1015"/>
        <end position="1036"/>
    </location>
</feature>
<dbReference type="Pfam" id="PF00664">
    <property type="entry name" value="ABC_membrane"/>
    <property type="match status" value="2"/>
</dbReference>
<evidence type="ECO:0000256" key="4">
    <source>
        <dbReference type="ARBA" id="ARBA00022475"/>
    </source>
</evidence>
<comment type="similarity">
    <text evidence="2">Belongs to the ABC transporter superfamily. ABCC family. Conjugate transporter (TC 3.A.1.208) subfamily.</text>
</comment>
<dbReference type="Pfam" id="PF00005">
    <property type="entry name" value="ABC_tran"/>
    <property type="match status" value="2"/>
</dbReference>
<dbReference type="PROSITE" id="PS00211">
    <property type="entry name" value="ABC_TRANSPORTER_1"/>
    <property type="match status" value="1"/>
</dbReference>
<dbReference type="GO" id="GO:0140359">
    <property type="term" value="F:ABC-type transporter activity"/>
    <property type="evidence" value="ECO:0007669"/>
    <property type="project" value="InterPro"/>
</dbReference>
<evidence type="ECO:0000256" key="1">
    <source>
        <dbReference type="ARBA" id="ARBA00004651"/>
    </source>
</evidence>
<feature type="region of interest" description="Disordered" evidence="11">
    <location>
        <begin position="870"/>
        <end position="901"/>
    </location>
</feature>
<dbReference type="EMBL" id="JH921429">
    <property type="protein sequence ID" value="EKD20578.1"/>
    <property type="molecule type" value="Genomic_DNA"/>
</dbReference>
<evidence type="ECO:0000256" key="5">
    <source>
        <dbReference type="ARBA" id="ARBA00022692"/>
    </source>
</evidence>
<feature type="domain" description="ABC transmembrane type-1" evidence="14">
    <location>
        <begin position="296"/>
        <end position="583"/>
    </location>
</feature>
<dbReference type="GO" id="GO:0005886">
    <property type="term" value="C:plasma membrane"/>
    <property type="evidence" value="ECO:0007669"/>
    <property type="project" value="UniProtKB-SubCell"/>
</dbReference>
<evidence type="ECO:0000256" key="3">
    <source>
        <dbReference type="ARBA" id="ARBA00022448"/>
    </source>
</evidence>
<evidence type="ECO:0000256" key="11">
    <source>
        <dbReference type="SAM" id="MobiDB-lite"/>
    </source>
</evidence>
<feature type="domain" description="ABC transmembrane type-1" evidence="14">
    <location>
        <begin position="976"/>
        <end position="1184"/>
    </location>
</feature>
<evidence type="ECO:0000256" key="10">
    <source>
        <dbReference type="ARBA" id="ARBA00023180"/>
    </source>
</evidence>
<dbReference type="PANTHER" id="PTHR24223">
    <property type="entry name" value="ATP-BINDING CASSETTE SUB-FAMILY C"/>
    <property type="match status" value="1"/>
</dbReference>
<dbReference type="Gene3D" id="3.40.50.300">
    <property type="entry name" value="P-loop containing nucleotide triphosphate hydrolases"/>
    <property type="match status" value="2"/>
</dbReference>
<evidence type="ECO:0000256" key="2">
    <source>
        <dbReference type="ARBA" id="ARBA00009726"/>
    </source>
</evidence>
<dbReference type="InParanoid" id="K1XIN9"/>
<feature type="domain" description="ABC transporter" evidence="13">
    <location>
        <begin position="1221"/>
        <end position="1468"/>
    </location>
</feature>
<dbReference type="OrthoDB" id="6500128at2759"/>
<evidence type="ECO:0000256" key="7">
    <source>
        <dbReference type="ARBA" id="ARBA00022840"/>
    </source>
</evidence>
<gene>
    <name evidence="15" type="ORF">MBM_01260</name>
</gene>
<reference evidence="15 16" key="1">
    <citation type="journal article" date="2012" name="BMC Genomics">
        <title>Sequencing the genome of Marssonina brunnea reveals fungus-poplar co-evolution.</title>
        <authorList>
            <person name="Zhu S."/>
            <person name="Cao Y.-Z."/>
            <person name="Jiang C."/>
            <person name="Tan B.-Y."/>
            <person name="Wang Z."/>
            <person name="Feng S."/>
            <person name="Zhang L."/>
            <person name="Su X.-H."/>
            <person name="Brejova B."/>
            <person name="Vinar T."/>
            <person name="Xu M."/>
            <person name="Wang M.-X."/>
            <person name="Zhang S.-G."/>
            <person name="Huang M.-R."/>
            <person name="Wu R."/>
            <person name="Zhou Y."/>
        </authorList>
    </citation>
    <scope>NUCLEOTIDE SEQUENCE [LARGE SCALE GENOMIC DNA]</scope>
    <source>
        <strain evidence="15 16">MB_m1</strain>
    </source>
</reference>
<dbReference type="InterPro" id="IPR044746">
    <property type="entry name" value="ABCC_6TM_D1"/>
</dbReference>
<dbReference type="OMA" id="QRWLNFV"/>
<evidence type="ECO:0000259" key="14">
    <source>
        <dbReference type="PROSITE" id="PS50929"/>
    </source>
</evidence>
<dbReference type="PROSITE" id="PS50893">
    <property type="entry name" value="ABC_TRANSPORTER_2"/>
    <property type="match status" value="2"/>
</dbReference>
<dbReference type="Proteomes" id="UP000006753">
    <property type="component" value="Unassembled WGS sequence"/>
</dbReference>
<feature type="domain" description="ABC transporter" evidence="13">
    <location>
        <begin position="639"/>
        <end position="866"/>
    </location>
</feature>
<dbReference type="InterPro" id="IPR027417">
    <property type="entry name" value="P-loop_NTPase"/>
</dbReference>
<evidence type="ECO:0000256" key="6">
    <source>
        <dbReference type="ARBA" id="ARBA00022741"/>
    </source>
</evidence>